<protein>
    <submittedName>
        <fullName evidence="1">Uncharacterized protein</fullName>
    </submittedName>
</protein>
<dbReference type="EMBL" id="AWSO01001900">
    <property type="protein sequence ID" value="ESK82503.1"/>
    <property type="molecule type" value="Genomic_DNA"/>
</dbReference>
<dbReference type="HOGENOM" id="CLU_970067_0_0_1"/>
<evidence type="ECO:0000313" key="2">
    <source>
        <dbReference type="Proteomes" id="UP000017559"/>
    </source>
</evidence>
<dbReference type="AlphaFoldDB" id="V2W6R3"/>
<dbReference type="Proteomes" id="UP000017559">
    <property type="component" value="Unassembled WGS sequence"/>
</dbReference>
<name>V2W6R3_MONRO</name>
<comment type="caution">
    <text evidence="1">The sequence shown here is derived from an EMBL/GenBank/DDBJ whole genome shotgun (WGS) entry which is preliminary data.</text>
</comment>
<proteinExistence type="predicted"/>
<evidence type="ECO:0000313" key="1">
    <source>
        <dbReference type="EMBL" id="ESK82503.1"/>
    </source>
</evidence>
<sequence length="287" mass="32856">MLYTNTDAVHLCNETDAPASGCSSIRALHFFLSRTAATPNPSSPILEHSDLQYSVTTPASPTFHGYGRRLATHMAMVHHTRIDRYYSTTTESCRRFIRFARSRSRNKEYLTALKTVEKLLAVTEVALNRFRKTLEFRVTGPSPDLISAKDYISAGRHWEENSDGSCSEPCTPPLEMDTPSMTWGTDADPVSGWEWIANLILYYHETLKSGKCDIITNPKRNSWSRFLEQRYRDWLANDVVWLSQDHRDSYDDAAEYIHFEFGPYVEELLMPGRQYGLLMDMFGNSAV</sequence>
<keyword evidence="2" id="KW-1185">Reference proteome</keyword>
<accession>V2W6R3</accession>
<gene>
    <name evidence="1" type="ORF">Moror_14408</name>
</gene>
<dbReference type="KEGG" id="mrr:Moror_14408"/>
<dbReference type="OrthoDB" id="2927490at2759"/>
<reference evidence="1 2" key="1">
    <citation type="journal article" date="2014" name="BMC Genomics">
        <title>Genome and secretome analysis of the hemibiotrophic fungal pathogen, Moniliophthora roreri, which causes frosty pod rot disease of cacao: mechanisms of the biotrophic and necrotrophic phases.</title>
        <authorList>
            <person name="Meinhardt L.W."/>
            <person name="Costa G.G.L."/>
            <person name="Thomazella D.P.T."/>
            <person name="Teixeira P.J.P.L."/>
            <person name="Carazzolle M.F."/>
            <person name="Schuster S.C."/>
            <person name="Carlson J.E."/>
            <person name="Guiltinan M.J."/>
            <person name="Mieczkowski P."/>
            <person name="Farmer A."/>
            <person name="Ramaraj T."/>
            <person name="Crozier J."/>
            <person name="Davis R.E."/>
            <person name="Shao J."/>
            <person name="Melnick R.L."/>
            <person name="Pereira G.A.G."/>
            <person name="Bailey B.A."/>
        </authorList>
    </citation>
    <scope>NUCLEOTIDE SEQUENCE [LARGE SCALE GENOMIC DNA]</scope>
    <source>
        <strain evidence="1 2">MCA 2997</strain>
    </source>
</reference>
<organism evidence="1 2">
    <name type="scientific">Moniliophthora roreri (strain MCA 2997)</name>
    <name type="common">Cocoa frosty pod rot fungus</name>
    <name type="synonym">Crinipellis roreri</name>
    <dbReference type="NCBI Taxonomy" id="1381753"/>
    <lineage>
        <taxon>Eukaryota</taxon>
        <taxon>Fungi</taxon>
        <taxon>Dikarya</taxon>
        <taxon>Basidiomycota</taxon>
        <taxon>Agaricomycotina</taxon>
        <taxon>Agaricomycetes</taxon>
        <taxon>Agaricomycetidae</taxon>
        <taxon>Agaricales</taxon>
        <taxon>Marasmiineae</taxon>
        <taxon>Marasmiaceae</taxon>
        <taxon>Moniliophthora</taxon>
    </lineage>
</organism>